<gene>
    <name evidence="1" type="ORF">BRAA10T42821Z</name>
</gene>
<accession>A0A3P6CU35</accession>
<reference evidence="1" key="1">
    <citation type="submission" date="2018-11" db="EMBL/GenBank/DDBJ databases">
        <authorList>
            <consortium name="Genoscope - CEA"/>
            <person name="William W."/>
        </authorList>
    </citation>
    <scope>NUCLEOTIDE SEQUENCE</scope>
</reference>
<dbReference type="EMBL" id="LR031577">
    <property type="protein sequence ID" value="VDD17108.1"/>
    <property type="molecule type" value="Genomic_DNA"/>
</dbReference>
<sequence>MSEATIADQSYLFLNRIHDRRFDEESLRILELSLVATNAKSFSDLRSRLRDFMRSESSVIFSELAGESVVAKLSVLEFFARAFALIGDTESCLAMKYEALTLREIKSTSCLWLRVSHSEWTNFAVQSMEHGFPSIATKVSTWMLEQSEYCTANFLDYFYRMEASENALLSLKRDSLIEPTSEEYSETLDAAESVRRLRDSAASLTSSHSVQAQGAEYLRSKELRILSRQTRPMKNLDSTGSNLFREGINKRNERMLQHLRSTHMIRDLEPLHSRCI</sequence>
<dbReference type="PANTHER" id="PTHR37176">
    <property type="entry name" value="F10K1.23"/>
    <property type="match status" value="1"/>
</dbReference>
<dbReference type="AlphaFoldDB" id="A0A3P6CU35"/>
<dbReference type="PANTHER" id="PTHR37176:SF1">
    <property type="entry name" value="PROTEIN DOUBLE-STRAND BREAK FORMATION"/>
    <property type="match status" value="1"/>
</dbReference>
<organism evidence="1">
    <name type="scientific">Brassica campestris</name>
    <name type="common">Field mustard</name>
    <dbReference type="NCBI Taxonomy" id="3711"/>
    <lineage>
        <taxon>Eukaryota</taxon>
        <taxon>Viridiplantae</taxon>
        <taxon>Streptophyta</taxon>
        <taxon>Embryophyta</taxon>
        <taxon>Tracheophyta</taxon>
        <taxon>Spermatophyta</taxon>
        <taxon>Magnoliopsida</taxon>
        <taxon>eudicotyledons</taxon>
        <taxon>Gunneridae</taxon>
        <taxon>Pentapetalae</taxon>
        <taxon>rosids</taxon>
        <taxon>malvids</taxon>
        <taxon>Brassicales</taxon>
        <taxon>Brassicaceae</taxon>
        <taxon>Brassiceae</taxon>
        <taxon>Brassica</taxon>
    </lineage>
</organism>
<dbReference type="InterPro" id="IPR044969">
    <property type="entry name" value="DFO"/>
</dbReference>
<evidence type="ECO:0000313" key="1">
    <source>
        <dbReference type="EMBL" id="VDD17108.1"/>
    </source>
</evidence>
<name>A0A3P6CU35_BRACM</name>
<dbReference type="GO" id="GO:0042138">
    <property type="term" value="P:meiotic DNA double-strand break formation"/>
    <property type="evidence" value="ECO:0007669"/>
    <property type="project" value="InterPro"/>
</dbReference>
<proteinExistence type="predicted"/>
<protein>
    <submittedName>
        <fullName evidence="1">Uncharacterized protein</fullName>
    </submittedName>
</protein>